<proteinExistence type="inferred from homology"/>
<evidence type="ECO:0000256" key="6">
    <source>
        <dbReference type="ARBA" id="ARBA00022801"/>
    </source>
</evidence>
<dbReference type="InterPro" id="IPR024079">
    <property type="entry name" value="MetalloPept_cat_dom_sf"/>
</dbReference>
<accession>A0A2S4KWI3</accession>
<evidence type="ECO:0000313" key="13">
    <source>
        <dbReference type="Proteomes" id="UP000237481"/>
    </source>
</evidence>
<protein>
    <submittedName>
        <fullName evidence="12">Extracellular metalloprotease</fullName>
    </submittedName>
</protein>
<organism evidence="12 13">
    <name type="scientific">Tolypocladium paradoxum</name>
    <dbReference type="NCBI Taxonomy" id="94208"/>
    <lineage>
        <taxon>Eukaryota</taxon>
        <taxon>Fungi</taxon>
        <taxon>Dikarya</taxon>
        <taxon>Ascomycota</taxon>
        <taxon>Pezizomycotina</taxon>
        <taxon>Sordariomycetes</taxon>
        <taxon>Hypocreomycetidae</taxon>
        <taxon>Hypocreales</taxon>
        <taxon>Ophiocordycipitaceae</taxon>
        <taxon>Tolypocladium</taxon>
    </lineage>
</organism>
<dbReference type="STRING" id="94208.A0A2S4KWI3"/>
<dbReference type="GO" id="GO:0046872">
    <property type="term" value="F:metal ion binding"/>
    <property type="evidence" value="ECO:0007669"/>
    <property type="project" value="UniProtKB-KW"/>
</dbReference>
<keyword evidence="3 12" id="KW-0645">Protease</keyword>
<keyword evidence="13" id="KW-1185">Reference proteome</keyword>
<feature type="domain" description="Peptidase M43 pregnancy-associated plasma-A" evidence="11">
    <location>
        <begin position="185"/>
        <end position="274"/>
    </location>
</feature>
<dbReference type="PANTHER" id="PTHR47466">
    <property type="match status" value="1"/>
</dbReference>
<evidence type="ECO:0000259" key="11">
    <source>
        <dbReference type="Pfam" id="PF05572"/>
    </source>
</evidence>
<dbReference type="Gene3D" id="3.40.390.10">
    <property type="entry name" value="Collagenase (Catalytic Domain)"/>
    <property type="match status" value="1"/>
</dbReference>
<keyword evidence="4" id="KW-0479">Metal-binding</keyword>
<sequence length="283" mass="31400">MPAKSILVAGFMATVAMTATIRSQPEPLGCGAPHPSEELVEISSQFLIEEASLNEQSMVSADAIDVDTYIHVIASNESEDGGHVKQETIDKQMKVLNDNFANSGIRFTLKGTDWTINAGWAEFQDQLNMKKKLRKGSYRSLNLYYHTKVENNLGLCYYPGNAPEGSDNWFLDGCDIISGSMPGGNAQNYNEGKTTTHEVGHWFGLMHTFEGGCEGPGDYVDDTPAQASATEGCPEGRNSCPNRPGLDPIHNYMDYSYDSCYWEFTNGQNNRMKSMWKQFREGK</sequence>
<gene>
    <name evidence="12" type="ORF">TPAR_05273</name>
</gene>
<evidence type="ECO:0000256" key="2">
    <source>
        <dbReference type="ARBA" id="ARBA00008721"/>
    </source>
</evidence>
<dbReference type="Pfam" id="PF05572">
    <property type="entry name" value="Peptidase_M43"/>
    <property type="match status" value="1"/>
</dbReference>
<dbReference type="PANTHER" id="PTHR47466:SF1">
    <property type="entry name" value="METALLOPROTEASE MEP1 (AFU_ORTHOLOGUE AFUA_1G07730)-RELATED"/>
    <property type="match status" value="1"/>
</dbReference>
<keyword evidence="5 10" id="KW-0732">Signal</keyword>
<comment type="similarity">
    <text evidence="2">Belongs to the peptidase M43B family.</text>
</comment>
<reference evidence="12 13" key="1">
    <citation type="submission" date="2018-01" db="EMBL/GenBank/DDBJ databases">
        <title>Harnessing the power of phylogenomics to disentangle the directionality and signatures of interkingdom host jumping in the parasitic fungal genus Tolypocladium.</title>
        <authorList>
            <person name="Quandt C.A."/>
            <person name="Patterson W."/>
            <person name="Spatafora J.W."/>
        </authorList>
    </citation>
    <scope>NUCLEOTIDE SEQUENCE [LARGE SCALE GENOMIC DNA]</scope>
    <source>
        <strain evidence="12 13">NRBC 100945</strain>
    </source>
</reference>
<evidence type="ECO:0000256" key="5">
    <source>
        <dbReference type="ARBA" id="ARBA00022729"/>
    </source>
</evidence>
<dbReference type="CDD" id="cd04275">
    <property type="entry name" value="ZnMc_pappalysin_like"/>
    <property type="match status" value="1"/>
</dbReference>
<dbReference type="SUPFAM" id="SSF55486">
    <property type="entry name" value="Metalloproteases ('zincins'), catalytic domain"/>
    <property type="match status" value="1"/>
</dbReference>
<keyword evidence="8 12" id="KW-0482">Metalloprotease</keyword>
<evidence type="ECO:0000256" key="10">
    <source>
        <dbReference type="SAM" id="SignalP"/>
    </source>
</evidence>
<dbReference type="Proteomes" id="UP000237481">
    <property type="component" value="Unassembled WGS sequence"/>
</dbReference>
<keyword evidence="9" id="KW-1015">Disulfide bond</keyword>
<dbReference type="AlphaFoldDB" id="A0A2S4KWI3"/>
<comment type="caution">
    <text evidence="12">The sequence shown here is derived from an EMBL/GenBank/DDBJ whole genome shotgun (WGS) entry which is preliminary data.</text>
</comment>
<name>A0A2S4KWI3_9HYPO</name>
<evidence type="ECO:0000256" key="3">
    <source>
        <dbReference type="ARBA" id="ARBA00022670"/>
    </source>
</evidence>
<feature type="chain" id="PRO_5015633323" evidence="10">
    <location>
        <begin position="19"/>
        <end position="283"/>
    </location>
</feature>
<dbReference type="OrthoDB" id="536211at2759"/>
<evidence type="ECO:0000256" key="1">
    <source>
        <dbReference type="ARBA" id="ARBA00003174"/>
    </source>
</evidence>
<dbReference type="EMBL" id="PKSG01000515">
    <property type="protein sequence ID" value="POR34544.1"/>
    <property type="molecule type" value="Genomic_DNA"/>
</dbReference>
<dbReference type="GO" id="GO:0008237">
    <property type="term" value="F:metallopeptidase activity"/>
    <property type="evidence" value="ECO:0007669"/>
    <property type="project" value="UniProtKB-KW"/>
</dbReference>
<evidence type="ECO:0000256" key="4">
    <source>
        <dbReference type="ARBA" id="ARBA00022723"/>
    </source>
</evidence>
<evidence type="ECO:0000256" key="8">
    <source>
        <dbReference type="ARBA" id="ARBA00023049"/>
    </source>
</evidence>
<keyword evidence="6" id="KW-0378">Hydrolase</keyword>
<evidence type="ECO:0000256" key="7">
    <source>
        <dbReference type="ARBA" id="ARBA00022833"/>
    </source>
</evidence>
<dbReference type="InterPro" id="IPR008754">
    <property type="entry name" value="Peptidase_M43"/>
</dbReference>
<comment type="function">
    <text evidence="1">Secreted metalloproteinase that allows assimilation of proteinaceous substrates.</text>
</comment>
<feature type="signal peptide" evidence="10">
    <location>
        <begin position="1"/>
        <end position="18"/>
    </location>
</feature>
<evidence type="ECO:0000313" key="12">
    <source>
        <dbReference type="EMBL" id="POR34544.1"/>
    </source>
</evidence>
<dbReference type="GO" id="GO:0006508">
    <property type="term" value="P:proteolysis"/>
    <property type="evidence" value="ECO:0007669"/>
    <property type="project" value="UniProtKB-KW"/>
</dbReference>
<evidence type="ECO:0000256" key="9">
    <source>
        <dbReference type="ARBA" id="ARBA00023157"/>
    </source>
</evidence>
<keyword evidence="7" id="KW-0862">Zinc</keyword>